<dbReference type="AlphaFoldDB" id="A0A974BPF1"/>
<dbReference type="EMBL" id="KV475423">
    <property type="protein sequence ID" value="OCT55719.1"/>
    <property type="molecule type" value="Genomic_DNA"/>
</dbReference>
<dbReference type="Proteomes" id="UP000694892">
    <property type="component" value="Unassembled WGS sequence"/>
</dbReference>
<protein>
    <submittedName>
        <fullName evidence="1">Uncharacterized protein</fullName>
    </submittedName>
</protein>
<organism evidence="1">
    <name type="scientific">Xenopus laevis</name>
    <name type="common">African clawed frog</name>
    <dbReference type="NCBI Taxonomy" id="8355"/>
    <lineage>
        <taxon>Eukaryota</taxon>
        <taxon>Metazoa</taxon>
        <taxon>Chordata</taxon>
        <taxon>Craniata</taxon>
        <taxon>Vertebrata</taxon>
        <taxon>Euteleostomi</taxon>
        <taxon>Amphibia</taxon>
        <taxon>Batrachia</taxon>
        <taxon>Anura</taxon>
        <taxon>Pipoidea</taxon>
        <taxon>Pipidae</taxon>
        <taxon>Xenopodinae</taxon>
        <taxon>Xenopus</taxon>
        <taxon>Xenopus</taxon>
    </lineage>
</organism>
<proteinExistence type="predicted"/>
<evidence type="ECO:0000313" key="1">
    <source>
        <dbReference type="EMBL" id="OCT55719.1"/>
    </source>
</evidence>
<reference evidence="1" key="1">
    <citation type="submission" date="2016-05" db="EMBL/GenBank/DDBJ databases">
        <title>WGS assembly of Xenopus laevis.</title>
        <authorList>
            <person name="Session A."/>
            <person name="Uno Y."/>
            <person name="Kwon T."/>
            <person name="Chapman J."/>
            <person name="Toyoda A."/>
            <person name="Takahashi S."/>
            <person name="Fukui A."/>
            <person name="Hikosaka A."/>
            <person name="Putnam N."/>
            <person name="Stites J."/>
            <person name="Van Heeringen S."/>
            <person name="Quigley I."/>
            <person name="Heinz S."/>
            <person name="Hellsten U."/>
            <person name="Lyons J."/>
            <person name="Suzuki A."/>
            <person name="Kondo M."/>
            <person name="Ogino H."/>
            <person name="Ochi H."/>
            <person name="Bogdanovic O."/>
            <person name="Lister R."/>
            <person name="Georgiou G."/>
            <person name="Paranjpe S."/>
            <person name="Van Kruijsbergen I."/>
            <person name="Mozaffari S."/>
            <person name="Shu S."/>
            <person name="Schmutz J."/>
            <person name="Jenkins J."/>
            <person name="Grimwood J."/>
            <person name="Carlson J."/>
            <person name="Mitros T."/>
            <person name="Simakov O."/>
            <person name="Heald R."/>
            <person name="Miller K."/>
            <person name="Haudenschild C."/>
            <person name="Kuroki Y."/>
            <person name="Tanaka T."/>
            <person name="Michiue T."/>
            <person name="Watanabe M."/>
            <person name="Kinoshita T."/>
            <person name="Ohta Y."/>
            <person name="Mawaribuchi S."/>
            <person name="Suzuki Y."/>
            <person name="Haramoto Y."/>
            <person name="Yamamoto T."/>
            <person name="Takagi C."/>
            <person name="Kitzman J."/>
            <person name="Shendure J."/>
            <person name="Nakayama T."/>
            <person name="Izutsu Y."/>
            <person name="Robert J."/>
            <person name="Dichmann D."/>
            <person name="Flajnik M."/>
            <person name="Houston D."/>
            <person name="Marcotte E."/>
            <person name="Wallingford J."/>
            <person name="Ito Y."/>
            <person name="Asashima M."/>
            <person name="Ueno N."/>
            <person name="Matsuda Y."/>
            <person name="Jan Veenstra G."/>
            <person name="Fujiyama A."/>
            <person name="Harland R."/>
            <person name="Taira M."/>
            <person name="Rokhsar D.S."/>
        </authorList>
    </citation>
    <scope>NUCLEOTIDE SEQUENCE</scope>
    <source>
        <strain evidence="1">J</strain>
        <tissue evidence="1">Blood</tissue>
    </source>
</reference>
<name>A0A974BPF1_XENLA</name>
<gene>
    <name evidence="1" type="ORF">XELAEV_18004601mg</name>
</gene>
<sequence>MPRSLAMELWESEFCARETQSVETEGRTINPRMPCCRTLPLWGSDSVIGPGTLQIPLPQCTAVKSLLCVRN</sequence>
<accession>A0A974BPF1</accession>